<keyword evidence="5 7" id="KW-0472">Membrane</keyword>
<dbReference type="PANTHER" id="PTHR10283">
    <property type="entry name" value="SOLUTE CARRIER FAMILY 13 MEMBER"/>
    <property type="match status" value="1"/>
</dbReference>
<evidence type="ECO:0000313" key="8">
    <source>
        <dbReference type="EMBL" id="KAK4306882.1"/>
    </source>
</evidence>
<feature type="transmembrane region" description="Helical" evidence="7">
    <location>
        <begin position="14"/>
        <end position="34"/>
    </location>
</feature>
<sequence length="327" mass="35459">MNAKAWWGENVSPYWRALLVALVPLILMPLPIVAGTTEARCGYVILIMAAYWVTEAVPVPVTALIPVFAFPLLGVLSTDEVCIVYMKETNMMFLGGLTVAIAVEHCNLHRRIALRVILSVGQSPRMLMAGFMLTTMFLSMWISNTASTAMMVPIVEAILNELYASQSEKKDDDVIGEDLRVSPTHVSQMELVPTDGGDLQYSSSDLKSEKGDMQIAIQPVFEGKRGKEAEAEAAGQQRKMDEVDNAIQSSSSNNTGLSKTPPNEQCRALRDMCYLATAYAANLGGTGSITGTGPNLVVKGVLARADSLWVLEGKSSQQTSFHLLRVA</sequence>
<evidence type="ECO:0000256" key="1">
    <source>
        <dbReference type="ARBA" id="ARBA00004141"/>
    </source>
</evidence>
<gene>
    <name evidence="8" type="ORF">Pmani_021331</name>
</gene>
<dbReference type="PANTHER" id="PTHR10283:SF82">
    <property type="entry name" value="SOLUTE CARRIER FAMILY 13 MEMBER 2"/>
    <property type="match status" value="1"/>
</dbReference>
<dbReference type="EMBL" id="JAWZYT010002079">
    <property type="protein sequence ID" value="KAK4306882.1"/>
    <property type="molecule type" value="Genomic_DNA"/>
</dbReference>
<evidence type="ECO:0000256" key="6">
    <source>
        <dbReference type="SAM" id="MobiDB-lite"/>
    </source>
</evidence>
<organism evidence="8 9">
    <name type="scientific">Petrolisthes manimaculis</name>
    <dbReference type="NCBI Taxonomy" id="1843537"/>
    <lineage>
        <taxon>Eukaryota</taxon>
        <taxon>Metazoa</taxon>
        <taxon>Ecdysozoa</taxon>
        <taxon>Arthropoda</taxon>
        <taxon>Crustacea</taxon>
        <taxon>Multicrustacea</taxon>
        <taxon>Malacostraca</taxon>
        <taxon>Eumalacostraca</taxon>
        <taxon>Eucarida</taxon>
        <taxon>Decapoda</taxon>
        <taxon>Pleocyemata</taxon>
        <taxon>Anomura</taxon>
        <taxon>Galatheoidea</taxon>
        <taxon>Porcellanidae</taxon>
        <taxon>Petrolisthes</taxon>
    </lineage>
</organism>
<evidence type="ECO:0008006" key="10">
    <source>
        <dbReference type="Google" id="ProtNLM"/>
    </source>
</evidence>
<dbReference type="GO" id="GO:0005886">
    <property type="term" value="C:plasma membrane"/>
    <property type="evidence" value="ECO:0007669"/>
    <property type="project" value="TreeGrafter"/>
</dbReference>
<reference evidence="8" key="1">
    <citation type="submission" date="2023-11" db="EMBL/GenBank/DDBJ databases">
        <title>Genome assemblies of two species of porcelain crab, Petrolisthes cinctipes and Petrolisthes manimaculis (Anomura: Porcellanidae).</title>
        <authorList>
            <person name="Angst P."/>
        </authorList>
    </citation>
    <scope>NUCLEOTIDE SEQUENCE</scope>
    <source>
        <strain evidence="8">PB745_02</strain>
        <tissue evidence="8">Gill</tissue>
    </source>
</reference>
<keyword evidence="3 7" id="KW-0812">Transmembrane</keyword>
<dbReference type="InterPro" id="IPR001898">
    <property type="entry name" value="SLC13A/DASS"/>
</dbReference>
<comment type="subcellular location">
    <subcellularLocation>
        <location evidence="1">Membrane</location>
        <topology evidence="1">Multi-pass membrane protein</topology>
    </subcellularLocation>
</comment>
<keyword evidence="9" id="KW-1185">Reference proteome</keyword>
<dbReference type="GO" id="GO:0015141">
    <property type="term" value="F:succinate transmembrane transporter activity"/>
    <property type="evidence" value="ECO:0007669"/>
    <property type="project" value="TreeGrafter"/>
</dbReference>
<name>A0AAE1PGH8_9EUCA</name>
<comment type="similarity">
    <text evidence="2">Belongs to the SLC13A/DASS transporter (TC 2.A.47) family. NADC subfamily.</text>
</comment>
<evidence type="ECO:0000256" key="2">
    <source>
        <dbReference type="ARBA" id="ARBA00006772"/>
    </source>
</evidence>
<feature type="transmembrane region" description="Helical" evidence="7">
    <location>
        <begin position="89"/>
        <end position="106"/>
    </location>
</feature>
<keyword evidence="4 7" id="KW-1133">Transmembrane helix</keyword>
<evidence type="ECO:0000256" key="5">
    <source>
        <dbReference type="ARBA" id="ARBA00023136"/>
    </source>
</evidence>
<dbReference type="Pfam" id="PF00939">
    <property type="entry name" value="Na_sulph_symp"/>
    <property type="match status" value="1"/>
</dbReference>
<dbReference type="AlphaFoldDB" id="A0AAE1PGH8"/>
<feature type="transmembrane region" description="Helical" evidence="7">
    <location>
        <begin position="41"/>
        <end position="69"/>
    </location>
</feature>
<dbReference type="Proteomes" id="UP001292094">
    <property type="component" value="Unassembled WGS sequence"/>
</dbReference>
<protein>
    <recommendedName>
        <fullName evidence="10">Solute carrier family 13 member 3</fullName>
    </recommendedName>
</protein>
<feature type="region of interest" description="Disordered" evidence="6">
    <location>
        <begin position="226"/>
        <end position="263"/>
    </location>
</feature>
<evidence type="ECO:0000313" key="9">
    <source>
        <dbReference type="Proteomes" id="UP001292094"/>
    </source>
</evidence>
<feature type="transmembrane region" description="Helical" evidence="7">
    <location>
        <begin position="126"/>
        <end position="143"/>
    </location>
</feature>
<comment type="caution">
    <text evidence="8">The sequence shown here is derived from an EMBL/GenBank/DDBJ whole genome shotgun (WGS) entry which is preliminary data.</text>
</comment>
<feature type="compositionally biased region" description="Polar residues" evidence="6">
    <location>
        <begin position="246"/>
        <end position="263"/>
    </location>
</feature>
<dbReference type="GO" id="GO:0015137">
    <property type="term" value="F:citrate transmembrane transporter activity"/>
    <property type="evidence" value="ECO:0007669"/>
    <property type="project" value="TreeGrafter"/>
</dbReference>
<accession>A0AAE1PGH8</accession>
<proteinExistence type="inferred from homology"/>
<evidence type="ECO:0000256" key="3">
    <source>
        <dbReference type="ARBA" id="ARBA00022692"/>
    </source>
</evidence>
<evidence type="ECO:0000256" key="4">
    <source>
        <dbReference type="ARBA" id="ARBA00022989"/>
    </source>
</evidence>
<evidence type="ECO:0000256" key="7">
    <source>
        <dbReference type="SAM" id="Phobius"/>
    </source>
</evidence>